<gene>
    <name evidence="3" type="ORF">K7C98_13320</name>
</gene>
<organism evidence="3 4">
    <name type="scientific">Nannocystis pusilla</name>
    <dbReference type="NCBI Taxonomy" id="889268"/>
    <lineage>
        <taxon>Bacteria</taxon>
        <taxon>Pseudomonadati</taxon>
        <taxon>Myxococcota</taxon>
        <taxon>Polyangia</taxon>
        <taxon>Nannocystales</taxon>
        <taxon>Nannocystaceae</taxon>
        <taxon>Nannocystis</taxon>
    </lineage>
</organism>
<sequence>MIRRSAPLLLGTWFLVAMAPACGPASPPADTTASEGTGASSSGTTTATPTSGGPATEPPSETEATASGESTATEPVVTGSTSPGSTSTGPGSTSTGPGSTSTTSTGAETTTSSTTGESSSSTGDGPGPASCPPVDCQPIFFEDENHDLTDIESGWLFCNEGTVHYREEAIDCAHEVFWPKCEGQGGECATDGDCSGNETCANIYGDCYCTAQCMSDSDCGDGQICLCAGDLPAVGADLALKNQCVPADCTANADCAGECGCRGDKFFCGTLEGAFCPTPDDECEDDEDCEDGGYCGWDSDQKRWVCQGWGICE</sequence>
<feature type="region of interest" description="Disordered" evidence="1">
    <location>
        <begin position="24"/>
        <end position="136"/>
    </location>
</feature>
<comment type="caution">
    <text evidence="3">The sequence shown here is derived from an EMBL/GenBank/DDBJ whole genome shotgun (WGS) entry which is preliminary data.</text>
</comment>
<keyword evidence="4" id="KW-1185">Reference proteome</keyword>
<feature type="chain" id="PRO_5045285982" evidence="2">
    <location>
        <begin position="20"/>
        <end position="313"/>
    </location>
</feature>
<evidence type="ECO:0000256" key="1">
    <source>
        <dbReference type="SAM" id="MobiDB-lite"/>
    </source>
</evidence>
<dbReference type="EMBL" id="JAIRAU010000014">
    <property type="protein sequence ID" value="MBZ5710240.1"/>
    <property type="molecule type" value="Genomic_DNA"/>
</dbReference>
<dbReference type="Proteomes" id="UP001139031">
    <property type="component" value="Unassembled WGS sequence"/>
</dbReference>
<name>A0ABS7TPU2_9BACT</name>
<proteinExistence type="predicted"/>
<reference evidence="3" key="1">
    <citation type="submission" date="2021-08" db="EMBL/GenBank/DDBJ databases">
        <authorList>
            <person name="Stevens D.C."/>
        </authorList>
    </citation>
    <scope>NUCLEOTIDE SEQUENCE</scope>
    <source>
        <strain evidence="3">DSM 53165</strain>
    </source>
</reference>
<evidence type="ECO:0000256" key="2">
    <source>
        <dbReference type="SAM" id="SignalP"/>
    </source>
</evidence>
<protein>
    <submittedName>
        <fullName evidence="3">Uncharacterized protein</fullName>
    </submittedName>
</protein>
<evidence type="ECO:0000313" key="3">
    <source>
        <dbReference type="EMBL" id="MBZ5710240.1"/>
    </source>
</evidence>
<feature type="compositionally biased region" description="Low complexity" evidence="1">
    <location>
        <begin position="31"/>
        <end position="123"/>
    </location>
</feature>
<accession>A0ABS7TPU2</accession>
<feature type="signal peptide" evidence="2">
    <location>
        <begin position="1"/>
        <end position="19"/>
    </location>
</feature>
<evidence type="ECO:0000313" key="4">
    <source>
        <dbReference type="Proteomes" id="UP001139031"/>
    </source>
</evidence>
<dbReference type="RefSeq" id="WP_224192011.1">
    <property type="nucleotide sequence ID" value="NZ_JAIRAU010000014.1"/>
</dbReference>
<keyword evidence="2" id="KW-0732">Signal</keyword>